<evidence type="ECO:0000313" key="2">
    <source>
        <dbReference type="WBParaSite" id="PS1159_v2.g16923.t1"/>
    </source>
</evidence>
<proteinExistence type="predicted"/>
<reference evidence="2" key="1">
    <citation type="submission" date="2022-11" db="UniProtKB">
        <authorList>
            <consortium name="WormBaseParasite"/>
        </authorList>
    </citation>
    <scope>IDENTIFICATION</scope>
</reference>
<accession>A0AC35FF19</accession>
<sequence length="143" mass="16639">MNSLQGALPSTSKSPPQIYTSKRPRHQSFSLPYLVIEFMLKNCKSPKLWKKLTTSIKFFYRKCPVLPVKCLKLSFGTQCDADGEIFDSSRSCPLFWVYDSFTASFSNISVVIRNVFKFDIRFLRMRAQRLTFKEYQHLTSSVL</sequence>
<evidence type="ECO:0000313" key="1">
    <source>
        <dbReference type="Proteomes" id="UP000887580"/>
    </source>
</evidence>
<name>A0AC35FF19_9BILA</name>
<organism evidence="1 2">
    <name type="scientific">Panagrolaimus sp. PS1159</name>
    <dbReference type="NCBI Taxonomy" id="55785"/>
    <lineage>
        <taxon>Eukaryota</taxon>
        <taxon>Metazoa</taxon>
        <taxon>Ecdysozoa</taxon>
        <taxon>Nematoda</taxon>
        <taxon>Chromadorea</taxon>
        <taxon>Rhabditida</taxon>
        <taxon>Tylenchina</taxon>
        <taxon>Panagrolaimomorpha</taxon>
        <taxon>Panagrolaimoidea</taxon>
        <taxon>Panagrolaimidae</taxon>
        <taxon>Panagrolaimus</taxon>
    </lineage>
</organism>
<protein>
    <submittedName>
        <fullName evidence="2">Uncharacterized protein</fullName>
    </submittedName>
</protein>
<dbReference type="WBParaSite" id="PS1159_v2.g16923.t1">
    <property type="protein sequence ID" value="PS1159_v2.g16923.t1"/>
    <property type="gene ID" value="PS1159_v2.g16923"/>
</dbReference>
<dbReference type="Proteomes" id="UP000887580">
    <property type="component" value="Unplaced"/>
</dbReference>